<proteinExistence type="predicted"/>
<reference evidence="2" key="1">
    <citation type="journal article" date="2014" name="Int. J. Syst. Evol. Microbiol.">
        <title>Complete genome sequence of Corynebacterium casei LMG S-19264T (=DSM 44701T), isolated from a smear-ripened cheese.</title>
        <authorList>
            <consortium name="US DOE Joint Genome Institute (JGI-PGF)"/>
            <person name="Walter F."/>
            <person name="Albersmeier A."/>
            <person name="Kalinowski J."/>
            <person name="Ruckert C."/>
        </authorList>
    </citation>
    <scope>NUCLEOTIDE SEQUENCE</scope>
    <source>
        <strain evidence="2">CGMCC 4.7201</strain>
    </source>
</reference>
<gene>
    <name evidence="2" type="ORF">GCM10012280_15600</name>
</gene>
<feature type="region of interest" description="Disordered" evidence="1">
    <location>
        <begin position="1"/>
        <end position="25"/>
    </location>
</feature>
<evidence type="ECO:0000256" key="1">
    <source>
        <dbReference type="SAM" id="MobiDB-lite"/>
    </source>
</evidence>
<evidence type="ECO:0000313" key="3">
    <source>
        <dbReference type="Proteomes" id="UP000641932"/>
    </source>
</evidence>
<comment type="caution">
    <text evidence="2">The sequence shown here is derived from an EMBL/GenBank/DDBJ whole genome shotgun (WGS) entry which is preliminary data.</text>
</comment>
<keyword evidence="3" id="KW-1185">Reference proteome</keyword>
<protein>
    <submittedName>
        <fullName evidence="2">Uncharacterized protein</fullName>
    </submittedName>
</protein>
<name>A0A918DUZ5_9ACTN</name>
<reference evidence="2" key="2">
    <citation type="submission" date="2020-09" db="EMBL/GenBank/DDBJ databases">
        <authorList>
            <person name="Sun Q."/>
            <person name="Zhou Y."/>
        </authorList>
    </citation>
    <scope>NUCLEOTIDE SEQUENCE</scope>
    <source>
        <strain evidence="2">CGMCC 4.7201</strain>
    </source>
</reference>
<dbReference type="AlphaFoldDB" id="A0A918DUZ5"/>
<dbReference type="Proteomes" id="UP000641932">
    <property type="component" value="Unassembled WGS sequence"/>
</dbReference>
<sequence length="59" mass="5740">MPGKSLPSRIRTPSTAGRGGSAAGKGAFRSMEAVSAVVAFHGPSDPGRGVGEAAVGDCL</sequence>
<dbReference type="EMBL" id="BMMS01000005">
    <property type="protein sequence ID" value="GGO84341.1"/>
    <property type="molecule type" value="Genomic_DNA"/>
</dbReference>
<organism evidence="2 3">
    <name type="scientific">Wenjunlia tyrosinilytica</name>
    <dbReference type="NCBI Taxonomy" id="1544741"/>
    <lineage>
        <taxon>Bacteria</taxon>
        <taxon>Bacillati</taxon>
        <taxon>Actinomycetota</taxon>
        <taxon>Actinomycetes</taxon>
        <taxon>Kitasatosporales</taxon>
        <taxon>Streptomycetaceae</taxon>
        <taxon>Wenjunlia</taxon>
    </lineage>
</organism>
<accession>A0A918DUZ5</accession>
<evidence type="ECO:0000313" key="2">
    <source>
        <dbReference type="EMBL" id="GGO84341.1"/>
    </source>
</evidence>